<dbReference type="SUPFAM" id="SSF53448">
    <property type="entry name" value="Nucleotide-diphospho-sugar transferases"/>
    <property type="match status" value="1"/>
</dbReference>
<dbReference type="Gene3D" id="3.90.550.10">
    <property type="entry name" value="Spore Coat Polysaccharide Biosynthesis Protein SpsA, Chain A"/>
    <property type="match status" value="1"/>
</dbReference>
<dbReference type="Pfam" id="PF12804">
    <property type="entry name" value="NTP_transf_3"/>
    <property type="match status" value="1"/>
</dbReference>
<organism evidence="3 4">
    <name type="scientific">Burkholderia mayonis</name>
    <dbReference type="NCBI Taxonomy" id="1385591"/>
    <lineage>
        <taxon>Bacteria</taxon>
        <taxon>Pseudomonadati</taxon>
        <taxon>Pseudomonadota</taxon>
        <taxon>Betaproteobacteria</taxon>
        <taxon>Burkholderiales</taxon>
        <taxon>Burkholderiaceae</taxon>
        <taxon>Burkholderia</taxon>
        <taxon>pseudomallei group</taxon>
    </lineage>
</organism>
<dbReference type="InterPro" id="IPR029044">
    <property type="entry name" value="Nucleotide-diphossugar_trans"/>
</dbReference>
<protein>
    <recommendedName>
        <fullName evidence="2">MobA-like NTP transferase domain-containing protein</fullName>
    </recommendedName>
</protein>
<dbReference type="InterPro" id="IPR025877">
    <property type="entry name" value="MobA-like_NTP_Trfase"/>
</dbReference>
<dbReference type="AlphaFoldDB" id="A0A1B4FWE2"/>
<proteinExistence type="predicted"/>
<dbReference type="EMBL" id="CP013388">
    <property type="protein sequence ID" value="AOJ08000.1"/>
    <property type="molecule type" value="Genomic_DNA"/>
</dbReference>
<sequence>MTEIGGTTLLARTLRALADVPNVFVIVGYQKERVIQEALRHRNDLVFVPNEYFDRTNTLYSVKLASRLIDDDFLLVDGDVVFCPISFELLLIRLSRSDGPAVGYSRRTTDDGVRMTLTRQLDGVACAGFHRGAGDCEWTGIARLNNGVLRRDALFVYETIDTTTPVPAFEVDSMDIDTPADLAVAQRLYDRP</sequence>
<dbReference type="GO" id="GO:0016779">
    <property type="term" value="F:nucleotidyltransferase activity"/>
    <property type="evidence" value="ECO:0007669"/>
    <property type="project" value="UniProtKB-ARBA"/>
</dbReference>
<accession>A0A1B4FWE2</accession>
<evidence type="ECO:0000259" key="2">
    <source>
        <dbReference type="Pfam" id="PF12804"/>
    </source>
</evidence>
<feature type="domain" description="MobA-like NTP transferase" evidence="2">
    <location>
        <begin position="2"/>
        <end position="104"/>
    </location>
</feature>
<reference evidence="3 4" key="1">
    <citation type="submission" date="2015-12" db="EMBL/GenBank/DDBJ databases">
        <title>Diversity of Burkholderia near neighbor genomes.</title>
        <authorList>
            <person name="Sahl J."/>
            <person name="Wagner D."/>
            <person name="Keim P."/>
        </authorList>
    </citation>
    <scope>NUCLEOTIDE SEQUENCE [LARGE SCALE GENOMIC DNA]</scope>
    <source>
        <strain evidence="3 4">BDU8</strain>
    </source>
</reference>
<keyword evidence="1" id="KW-0460">Magnesium</keyword>
<dbReference type="Proteomes" id="UP000067711">
    <property type="component" value="Chromosome 2"/>
</dbReference>
<name>A0A1B4FWE2_9BURK</name>
<evidence type="ECO:0000313" key="3">
    <source>
        <dbReference type="EMBL" id="AOJ08000.1"/>
    </source>
</evidence>
<evidence type="ECO:0000313" key="4">
    <source>
        <dbReference type="Proteomes" id="UP000067711"/>
    </source>
</evidence>
<evidence type="ECO:0000256" key="1">
    <source>
        <dbReference type="ARBA" id="ARBA00022842"/>
    </source>
</evidence>
<gene>
    <name evidence="3" type="ORF">WS71_00535</name>
</gene>